<evidence type="ECO:0000313" key="5">
    <source>
        <dbReference type="Proteomes" id="UP000183407"/>
    </source>
</evidence>
<name>A0A1H4QHH9_RHOJO</name>
<dbReference type="SUPFAM" id="SSF53474">
    <property type="entry name" value="alpha/beta-Hydrolases"/>
    <property type="match status" value="1"/>
</dbReference>
<dbReference type="Pfam" id="PF08386">
    <property type="entry name" value="Abhydrolase_4"/>
    <property type="match status" value="1"/>
</dbReference>
<dbReference type="Gene3D" id="3.40.50.1820">
    <property type="entry name" value="alpha/beta hydrolase"/>
    <property type="match status" value="1"/>
</dbReference>
<evidence type="ECO:0000256" key="1">
    <source>
        <dbReference type="SAM" id="SignalP"/>
    </source>
</evidence>
<dbReference type="EMBL" id="FNTL01000004">
    <property type="protein sequence ID" value="SEC19095.1"/>
    <property type="molecule type" value="Genomic_DNA"/>
</dbReference>
<dbReference type="PROSITE" id="PS51257">
    <property type="entry name" value="PROKAR_LIPOPROTEIN"/>
    <property type="match status" value="1"/>
</dbReference>
<feature type="signal peptide" evidence="1">
    <location>
        <begin position="1"/>
        <end position="25"/>
    </location>
</feature>
<dbReference type="PANTHER" id="PTHR43722:SF1">
    <property type="entry name" value="PROLINE IMINOPEPTIDASE"/>
    <property type="match status" value="1"/>
</dbReference>
<evidence type="ECO:0000259" key="2">
    <source>
        <dbReference type="Pfam" id="PF00561"/>
    </source>
</evidence>
<dbReference type="GO" id="GO:0005737">
    <property type="term" value="C:cytoplasm"/>
    <property type="evidence" value="ECO:0007669"/>
    <property type="project" value="InterPro"/>
</dbReference>
<dbReference type="GO" id="GO:0004177">
    <property type="term" value="F:aminopeptidase activity"/>
    <property type="evidence" value="ECO:0007669"/>
    <property type="project" value="UniProtKB-EC"/>
</dbReference>
<feature type="chain" id="PRO_5010241923" evidence="1">
    <location>
        <begin position="26"/>
        <end position="515"/>
    </location>
</feature>
<protein>
    <submittedName>
        <fullName evidence="4">TAP-like protein</fullName>
    </submittedName>
</protein>
<proteinExistence type="predicted"/>
<dbReference type="InterPro" id="IPR005944">
    <property type="entry name" value="Pro_iminopeptidase"/>
</dbReference>
<dbReference type="RefSeq" id="WP_083400384.1">
    <property type="nucleotide sequence ID" value="NZ_FNTL01000004.1"/>
</dbReference>
<feature type="domain" description="Peptidase S33 tripeptidyl aminopeptidase-like C-terminal" evidence="3">
    <location>
        <begin position="415"/>
        <end position="503"/>
    </location>
</feature>
<accession>A0A1H4QHH9</accession>
<dbReference type="InterPro" id="IPR000073">
    <property type="entry name" value="AB_hydrolase_1"/>
</dbReference>
<evidence type="ECO:0000313" key="4">
    <source>
        <dbReference type="EMBL" id="SEC19095.1"/>
    </source>
</evidence>
<reference evidence="5" key="1">
    <citation type="submission" date="2016-10" db="EMBL/GenBank/DDBJ databases">
        <authorList>
            <person name="Varghese N."/>
        </authorList>
    </citation>
    <scope>NUCLEOTIDE SEQUENCE [LARGE SCALE GENOMIC DNA]</scope>
    <source>
        <strain evidence="5">DSM 44719</strain>
    </source>
</reference>
<dbReference type="Pfam" id="PF00561">
    <property type="entry name" value="Abhydrolase_1"/>
    <property type="match status" value="1"/>
</dbReference>
<organism evidence="4 5">
    <name type="scientific">Rhodococcus jostii</name>
    <dbReference type="NCBI Taxonomy" id="132919"/>
    <lineage>
        <taxon>Bacteria</taxon>
        <taxon>Bacillati</taxon>
        <taxon>Actinomycetota</taxon>
        <taxon>Actinomycetes</taxon>
        <taxon>Mycobacteriales</taxon>
        <taxon>Nocardiaceae</taxon>
        <taxon>Rhodococcus</taxon>
    </lineage>
</organism>
<evidence type="ECO:0000259" key="3">
    <source>
        <dbReference type="Pfam" id="PF08386"/>
    </source>
</evidence>
<dbReference type="PANTHER" id="PTHR43722">
    <property type="entry name" value="PROLINE IMINOPEPTIDASE"/>
    <property type="match status" value="1"/>
</dbReference>
<sequence length="515" mass="54419">MSRTRFMALLSVMTTLGLLATTALAACSSEDEKASYSYETAPCPNPNIPEVGPSANLGPEFTCGYLTVPENRDKPDGRTIRIAVARAKATSATPKRDPIVFITHGPGGLAFLDAVREVAAGMNADREVIFPAQRGNYHSDPQLTCPDYDAFADGTALGLKFAAASTGEQNLAAVKACREHLTTTGADLASYNTKENAADIADLRKALDVEEWNVYGVSYGTNVAQVLLRDHPEGIRSMVMDSVSPISQNIFKEGWPAAAGMYQGIFDACASQPACAAAYPNLKEEFTAAVNRLNQTPMAATVNNAEGKPVEVVVDGYTLAWVVTGQSYTGPTAFATIPSMIHTAANGDVREAAEVRLGRAAPPGLAGYGLAFGAYCREVASWTSEQEVLSAGKAALPGFPDEVLRLIMVSGRVFSECAAWDVGGTTPADRALVESDVPSLLMGGVLDGVTPARWADVVAKGLENSEAIAIPGVGHDVISQSPCARSMMDAFFDDPNRPVDRSCLNDITIPPFETP</sequence>
<dbReference type="OrthoDB" id="9796770at2"/>
<feature type="domain" description="AB hydrolase-1" evidence="2">
    <location>
        <begin position="102"/>
        <end position="275"/>
    </location>
</feature>
<dbReference type="AlphaFoldDB" id="A0A1H4QHH9"/>
<dbReference type="InterPro" id="IPR029058">
    <property type="entry name" value="AB_hydrolase_fold"/>
</dbReference>
<dbReference type="InterPro" id="IPR013595">
    <property type="entry name" value="Pept_S33_TAP-like_C"/>
</dbReference>
<dbReference type="GO" id="GO:0006508">
    <property type="term" value="P:proteolysis"/>
    <property type="evidence" value="ECO:0007669"/>
    <property type="project" value="InterPro"/>
</dbReference>
<keyword evidence="1" id="KW-0732">Signal</keyword>
<gene>
    <name evidence="4" type="ORF">SAMN04490220_1014</name>
</gene>
<dbReference type="Proteomes" id="UP000183407">
    <property type="component" value="Unassembled WGS sequence"/>
</dbReference>